<dbReference type="EMBL" id="JADNRY010000152">
    <property type="protein sequence ID" value="KAF9063157.1"/>
    <property type="molecule type" value="Genomic_DNA"/>
</dbReference>
<sequence length="220" mass="24298">MPAHKPHSPSYSLDDLVLVLVFVEFVLSMAAAVLCVITMAYCSGIRVIWSRLTTESKKNGCTRCCVNEVSDGRQTVVETRVWRKCLLLGKDGQANVDQGVIAANPLEMTDTNTPSSIHKHSMYSSASNESPASSEIANLKARSQFDTPKEMTLKWSPLLQEHIEATRGGDYVAVGQQIPDSPLMMRNTDVTPSTGSWTFGEASEGDRREEERVEVFLNEK</sequence>
<reference evidence="3" key="1">
    <citation type="submission" date="2020-11" db="EMBL/GenBank/DDBJ databases">
        <authorList>
            <consortium name="DOE Joint Genome Institute"/>
            <person name="Ahrendt S."/>
            <person name="Riley R."/>
            <person name="Andreopoulos W."/>
            <person name="Labutti K."/>
            <person name="Pangilinan J."/>
            <person name="Ruiz-Duenas F.J."/>
            <person name="Barrasa J.M."/>
            <person name="Sanchez-Garcia M."/>
            <person name="Camarero S."/>
            <person name="Miyauchi S."/>
            <person name="Serrano A."/>
            <person name="Linde D."/>
            <person name="Babiker R."/>
            <person name="Drula E."/>
            <person name="Ayuso-Fernandez I."/>
            <person name="Pacheco R."/>
            <person name="Padilla G."/>
            <person name="Ferreira P."/>
            <person name="Barriuso J."/>
            <person name="Kellner H."/>
            <person name="Castanera R."/>
            <person name="Alfaro M."/>
            <person name="Ramirez L."/>
            <person name="Pisabarro A.G."/>
            <person name="Kuo A."/>
            <person name="Tritt A."/>
            <person name="Lipzen A."/>
            <person name="He G."/>
            <person name="Yan M."/>
            <person name="Ng V."/>
            <person name="Cullen D."/>
            <person name="Martin F."/>
            <person name="Rosso M.-N."/>
            <person name="Henrissat B."/>
            <person name="Hibbett D."/>
            <person name="Martinez A.T."/>
            <person name="Grigoriev I.V."/>
        </authorList>
    </citation>
    <scope>NUCLEOTIDE SEQUENCE</scope>
    <source>
        <strain evidence="3">AH 40177</strain>
    </source>
</reference>
<evidence type="ECO:0000313" key="4">
    <source>
        <dbReference type="Proteomes" id="UP000772434"/>
    </source>
</evidence>
<comment type="caution">
    <text evidence="3">The sequence shown here is derived from an EMBL/GenBank/DDBJ whole genome shotgun (WGS) entry which is preliminary data.</text>
</comment>
<keyword evidence="4" id="KW-1185">Reference proteome</keyword>
<keyword evidence="2" id="KW-1133">Transmembrane helix</keyword>
<feature type="region of interest" description="Disordered" evidence="1">
    <location>
        <begin position="189"/>
        <end position="220"/>
    </location>
</feature>
<evidence type="ECO:0000256" key="1">
    <source>
        <dbReference type="SAM" id="MobiDB-lite"/>
    </source>
</evidence>
<feature type="region of interest" description="Disordered" evidence="1">
    <location>
        <begin position="111"/>
        <end position="135"/>
    </location>
</feature>
<feature type="compositionally biased region" description="Low complexity" evidence="1">
    <location>
        <begin position="122"/>
        <end position="135"/>
    </location>
</feature>
<feature type="transmembrane region" description="Helical" evidence="2">
    <location>
        <begin position="16"/>
        <end position="42"/>
    </location>
</feature>
<name>A0A9P5PHA3_9AGAR</name>
<keyword evidence="2" id="KW-0812">Transmembrane</keyword>
<protein>
    <submittedName>
        <fullName evidence="3">Uncharacterized protein</fullName>
    </submittedName>
</protein>
<gene>
    <name evidence="3" type="ORF">BDP27DRAFT_1368223</name>
</gene>
<feature type="compositionally biased region" description="Basic and acidic residues" evidence="1">
    <location>
        <begin position="204"/>
        <end position="220"/>
    </location>
</feature>
<dbReference type="Proteomes" id="UP000772434">
    <property type="component" value="Unassembled WGS sequence"/>
</dbReference>
<dbReference type="AlphaFoldDB" id="A0A9P5PHA3"/>
<proteinExistence type="predicted"/>
<accession>A0A9P5PHA3</accession>
<evidence type="ECO:0000256" key="2">
    <source>
        <dbReference type="SAM" id="Phobius"/>
    </source>
</evidence>
<keyword evidence="2" id="KW-0472">Membrane</keyword>
<organism evidence="3 4">
    <name type="scientific">Rhodocollybia butyracea</name>
    <dbReference type="NCBI Taxonomy" id="206335"/>
    <lineage>
        <taxon>Eukaryota</taxon>
        <taxon>Fungi</taxon>
        <taxon>Dikarya</taxon>
        <taxon>Basidiomycota</taxon>
        <taxon>Agaricomycotina</taxon>
        <taxon>Agaricomycetes</taxon>
        <taxon>Agaricomycetidae</taxon>
        <taxon>Agaricales</taxon>
        <taxon>Marasmiineae</taxon>
        <taxon>Omphalotaceae</taxon>
        <taxon>Rhodocollybia</taxon>
    </lineage>
</organism>
<evidence type="ECO:0000313" key="3">
    <source>
        <dbReference type="EMBL" id="KAF9063157.1"/>
    </source>
</evidence>